<dbReference type="Pfam" id="PF00148">
    <property type="entry name" value="Oxidored_nitro"/>
    <property type="match status" value="1"/>
</dbReference>
<dbReference type="SUPFAM" id="SSF53807">
    <property type="entry name" value="Helical backbone' metal receptor"/>
    <property type="match status" value="1"/>
</dbReference>
<keyword evidence="3" id="KW-1185">Reference proteome</keyword>
<gene>
    <name evidence="2" type="primary">vnfK</name>
    <name evidence="2" type="ORF">MAMMFC1_00429</name>
</gene>
<proteinExistence type="predicted"/>
<dbReference type="CDD" id="cd00316">
    <property type="entry name" value="Oxidoreductase_nitrogenase"/>
    <property type="match status" value="1"/>
</dbReference>
<dbReference type="KEGG" id="mana:MAMMFC1_00429"/>
<dbReference type="InterPro" id="IPR049939">
    <property type="entry name" value="NifE-like"/>
</dbReference>
<evidence type="ECO:0000313" key="2">
    <source>
        <dbReference type="EMBL" id="BBB89795.1"/>
    </source>
</evidence>
<evidence type="ECO:0000313" key="3">
    <source>
        <dbReference type="Proteomes" id="UP000276437"/>
    </source>
</evidence>
<dbReference type="PANTHER" id="PTHR42956:SF1">
    <property type="entry name" value="NITROGENASE IRON-MOLYBDENUM COFACTOR BIOSYNTHESIS PROTEIN NIFE"/>
    <property type="match status" value="1"/>
</dbReference>
<sequence>MIAVTGCTLFGAYRTAASVRDAAVLIHSTIGCSWGTMAFHIPSRLQDVRQASSVLYEEDVIFGGARSLRQALAHSNEQYENSPVIFVITGCVAEIMADDVERIIATVATAKKIVLFKAAGFKGNMAAGMLHAMKTLIDTMTAKPVQQTAVNLIGILADDFKADADLAEIRRLLGKEVEINAVFPYDNYAAVSNVPAAALNIVFPGFEAIGDYLAEKFGTPQVVVDYPYGLEGSRRFAAAVAAALSLRLGSHIGSQERRATENLQAAYDYIRQLYALPVAVGGDTCRARALQIFLRQELGMQVLAAGNDSEEQPADFAQQVVESNAVILFGSSFDRKLAERHGLALIRYTYPVFDSISISNRGYAGFNGAVNLVEELINAVMAMEYRRKGLYDLQAELE</sequence>
<dbReference type="AlphaFoldDB" id="A0A348AFE7"/>
<keyword evidence="2" id="KW-0560">Oxidoreductase</keyword>
<evidence type="ECO:0000259" key="1">
    <source>
        <dbReference type="Pfam" id="PF00148"/>
    </source>
</evidence>
<dbReference type="GO" id="GO:0016163">
    <property type="term" value="F:nitrogenase activity"/>
    <property type="evidence" value="ECO:0007669"/>
    <property type="project" value="UniProtKB-EC"/>
</dbReference>
<dbReference type="Proteomes" id="UP000276437">
    <property type="component" value="Chromosome"/>
</dbReference>
<feature type="domain" description="Nitrogenase/oxidoreductase component 1" evidence="1">
    <location>
        <begin position="7"/>
        <end position="380"/>
    </location>
</feature>
<dbReference type="EC" id="1.18.6.1" evidence="2"/>
<reference evidence="2 3" key="1">
    <citation type="journal article" date="2018" name="Int. J. Syst. Evol. Microbiol.">
        <title>Methylomusa anaerophila gen. nov., sp. nov., an anaerobic methanol-utilizing bacterium isolated from a microbial fuel cell.</title>
        <authorList>
            <person name="Amano N."/>
            <person name="Yamamuro A."/>
            <person name="Miyahara M."/>
            <person name="Kouzuma A."/>
            <person name="Abe T."/>
            <person name="Watanabe K."/>
        </authorList>
    </citation>
    <scope>NUCLEOTIDE SEQUENCE [LARGE SCALE GENOMIC DNA]</scope>
    <source>
        <strain evidence="2 3">MMFC1</strain>
    </source>
</reference>
<organism evidence="2 3">
    <name type="scientific">Methylomusa anaerophila</name>
    <dbReference type="NCBI Taxonomy" id="1930071"/>
    <lineage>
        <taxon>Bacteria</taxon>
        <taxon>Bacillati</taxon>
        <taxon>Bacillota</taxon>
        <taxon>Negativicutes</taxon>
        <taxon>Selenomonadales</taxon>
        <taxon>Sporomusaceae</taxon>
        <taxon>Methylomusa</taxon>
    </lineage>
</organism>
<dbReference type="InterPro" id="IPR000510">
    <property type="entry name" value="Nase/OxRdtase_comp1"/>
</dbReference>
<accession>A0A348AFE7</accession>
<dbReference type="Gene3D" id="3.40.50.1980">
    <property type="entry name" value="Nitrogenase molybdenum iron protein domain"/>
    <property type="match status" value="3"/>
</dbReference>
<protein>
    <submittedName>
        <fullName evidence="2">Nitrogenase vanadium-iron protein beta chain</fullName>
        <ecNumber evidence="2">1.18.6.1</ecNumber>
    </submittedName>
</protein>
<dbReference type="EMBL" id="AP018449">
    <property type="protein sequence ID" value="BBB89795.1"/>
    <property type="molecule type" value="Genomic_DNA"/>
</dbReference>
<dbReference type="PANTHER" id="PTHR42956">
    <property type="entry name" value="NITROGENASE IRON-MOLYBDENUM COFACTOR BIOSYNTHESIS PROTEIN NIFE"/>
    <property type="match status" value="1"/>
</dbReference>
<name>A0A348AFE7_9FIRM</name>